<dbReference type="PATRIC" id="fig|280505.15.peg.2425"/>
<protein>
    <submittedName>
        <fullName evidence="1">Uncharacterized protein</fullName>
    </submittedName>
</protein>
<reference evidence="1 2" key="1">
    <citation type="journal article" date="2015" name="PLoS Negl. Trop. Dis.">
        <title>Distribution of Plasmids in Distinct Leptospira Pathogenic Species.</title>
        <authorList>
            <person name="Wang Y."/>
            <person name="Zhuang X."/>
            <person name="Zhong Y."/>
            <person name="Zhang C."/>
            <person name="Zhang Y."/>
            <person name="Zeng L."/>
            <person name="Zhu Y."/>
            <person name="He P."/>
            <person name="Dong K."/>
            <person name="Pal U."/>
            <person name="Guo X."/>
            <person name="Qin J."/>
        </authorList>
    </citation>
    <scope>NUCLEOTIDE SEQUENCE [LARGE SCALE GENOMIC DNA]</scope>
    <source>
        <strain evidence="1 2">56604</strain>
    </source>
</reference>
<gene>
    <name evidence="1" type="ORF">LBBP_02477</name>
</gene>
<evidence type="ECO:0000313" key="1">
    <source>
        <dbReference type="EMBL" id="ALO26715.1"/>
    </source>
</evidence>
<accession>A0A0S2IST2</accession>
<dbReference type="Proteomes" id="UP000058857">
    <property type="component" value="Chromosome 1"/>
</dbReference>
<proteinExistence type="predicted"/>
<name>A0A0S2IST2_LEPBO</name>
<sequence length="52" mass="6312">MWDLMYIQDKPERKHYFLIQASLRSKKLIKAIARTYLAIFWKLKEFAPLALL</sequence>
<organism evidence="1">
    <name type="scientific">Leptospira borgpetersenii serovar Ballum</name>
    <dbReference type="NCBI Taxonomy" id="280505"/>
    <lineage>
        <taxon>Bacteria</taxon>
        <taxon>Pseudomonadati</taxon>
        <taxon>Spirochaetota</taxon>
        <taxon>Spirochaetia</taxon>
        <taxon>Leptospirales</taxon>
        <taxon>Leptospiraceae</taxon>
        <taxon>Leptospira</taxon>
    </lineage>
</organism>
<dbReference type="EMBL" id="CP012029">
    <property type="protein sequence ID" value="ALO26715.1"/>
    <property type="molecule type" value="Genomic_DNA"/>
</dbReference>
<evidence type="ECO:0000313" key="2">
    <source>
        <dbReference type="Proteomes" id="UP000058857"/>
    </source>
</evidence>
<dbReference type="AlphaFoldDB" id="A0A0S2IST2"/>